<organism evidence="1 2">
    <name type="scientific">Rapidithrix thailandica</name>
    <dbReference type="NCBI Taxonomy" id="413964"/>
    <lineage>
        <taxon>Bacteria</taxon>
        <taxon>Pseudomonadati</taxon>
        <taxon>Bacteroidota</taxon>
        <taxon>Cytophagia</taxon>
        <taxon>Cytophagales</taxon>
        <taxon>Flammeovirgaceae</taxon>
        <taxon>Rapidithrix</taxon>
    </lineage>
</organism>
<name>A0AAW9S9L5_9BACT</name>
<reference evidence="1 2" key="1">
    <citation type="submission" date="2024-04" db="EMBL/GenBank/DDBJ databases">
        <title>Novel genus in family Flammeovirgaceae.</title>
        <authorList>
            <person name="Nguyen T.H."/>
            <person name="Vuong T.Q."/>
            <person name="Le H."/>
            <person name="Kim S.-G."/>
        </authorList>
    </citation>
    <scope>NUCLEOTIDE SEQUENCE [LARGE SCALE GENOMIC DNA]</scope>
    <source>
        <strain evidence="1 2">JCM 23209</strain>
    </source>
</reference>
<dbReference type="SUPFAM" id="SSF56059">
    <property type="entry name" value="Glutathione synthetase ATP-binding domain-like"/>
    <property type="match status" value="1"/>
</dbReference>
<protein>
    <recommendedName>
        <fullName evidence="3">ATP-grasp domain-containing protein</fullName>
    </recommendedName>
</protein>
<dbReference type="PANTHER" id="PTHR21621">
    <property type="entry name" value="RIBOSOMAL PROTEIN S6 MODIFICATION PROTEIN"/>
    <property type="match status" value="1"/>
</dbReference>
<evidence type="ECO:0000313" key="1">
    <source>
        <dbReference type="EMBL" id="MEN7549706.1"/>
    </source>
</evidence>
<dbReference type="GO" id="GO:0005737">
    <property type="term" value="C:cytoplasm"/>
    <property type="evidence" value="ECO:0007669"/>
    <property type="project" value="TreeGrafter"/>
</dbReference>
<dbReference type="AlphaFoldDB" id="A0AAW9S9L5"/>
<dbReference type="PANTHER" id="PTHR21621:SF0">
    <property type="entry name" value="BETA-CITRYLGLUTAMATE SYNTHASE B-RELATED"/>
    <property type="match status" value="1"/>
</dbReference>
<sequence length="342" mass="39243">MKKIGLLYGDENKFPTAVIERINQKKPKKIIAEPVKIDKVLQNAPSEYAVIIDRISKDIPFYRSFLKNAALNGTAVLNNPFWEVADDKFFNGALAEKLGIKSPKAVILPSHHRPPHTQADSFRNLDFPLDFPHIFDYVGFPAYFKPYKGNHRELVHRVENKEEFFKCYGETGKTVMILQEAISYDQYFRCYCLGQKDVYCMEFTPENGNIQRYSAQTDKAPSLLHKRIKELVLQLNESLGYDINTVEIAVKGKTLYPIDVYNPVPLADDSIIGAQNFEWLVEHTAQLAIQRAEAHQEEHSNLTWGKFITRSTKGKSVDKIHKAQKVIQKDLQDLNLKVDNSR</sequence>
<keyword evidence="2" id="KW-1185">Reference proteome</keyword>
<dbReference type="Proteomes" id="UP001403385">
    <property type="component" value="Unassembled WGS sequence"/>
</dbReference>
<evidence type="ECO:0000313" key="2">
    <source>
        <dbReference type="Proteomes" id="UP001403385"/>
    </source>
</evidence>
<proteinExistence type="predicted"/>
<dbReference type="EMBL" id="JBDKWZ010000010">
    <property type="protein sequence ID" value="MEN7549706.1"/>
    <property type="molecule type" value="Genomic_DNA"/>
</dbReference>
<dbReference type="RefSeq" id="WP_346822485.1">
    <property type="nucleotide sequence ID" value="NZ_JBDKWZ010000010.1"/>
</dbReference>
<gene>
    <name evidence="1" type="ORF">AAG747_17415</name>
</gene>
<accession>A0AAW9S9L5</accession>
<comment type="caution">
    <text evidence="1">The sequence shown here is derived from an EMBL/GenBank/DDBJ whole genome shotgun (WGS) entry which is preliminary data.</text>
</comment>
<dbReference type="GO" id="GO:0009432">
    <property type="term" value="P:SOS response"/>
    <property type="evidence" value="ECO:0007669"/>
    <property type="project" value="TreeGrafter"/>
</dbReference>
<evidence type="ECO:0008006" key="3">
    <source>
        <dbReference type="Google" id="ProtNLM"/>
    </source>
</evidence>
<dbReference type="GO" id="GO:0018169">
    <property type="term" value="F:ribosomal S6-glutamic acid ligase activity"/>
    <property type="evidence" value="ECO:0007669"/>
    <property type="project" value="TreeGrafter"/>
</dbReference>